<evidence type="ECO:0000259" key="2">
    <source>
        <dbReference type="Pfam" id="PF16858"/>
    </source>
</evidence>
<accession>A0ABR2U4Q7</accession>
<feature type="compositionally biased region" description="Acidic residues" evidence="1">
    <location>
        <begin position="13"/>
        <end position="24"/>
    </location>
</feature>
<dbReference type="Proteomes" id="UP001396334">
    <property type="component" value="Unassembled WGS sequence"/>
</dbReference>
<gene>
    <name evidence="3" type="ORF">V6N11_058607</name>
</gene>
<reference evidence="3 4" key="1">
    <citation type="journal article" date="2024" name="G3 (Bethesda)">
        <title>Genome assembly of Hibiscus sabdariffa L. provides insights into metabolisms of medicinal natural products.</title>
        <authorList>
            <person name="Kim T."/>
        </authorList>
    </citation>
    <scope>NUCLEOTIDE SEQUENCE [LARGE SCALE GENOMIC DNA]</scope>
    <source>
        <strain evidence="3">TK-2024</strain>
        <tissue evidence="3">Old leaves</tissue>
    </source>
</reference>
<protein>
    <recommendedName>
        <fullName evidence="2">Condensin-2 complex subunit H2 C-terminal domain-containing protein</fullName>
    </recommendedName>
</protein>
<dbReference type="PANTHER" id="PTHR14324">
    <property type="entry name" value="CONDENSIN-2 COMPLEX SUBUNIT H2"/>
    <property type="match status" value="1"/>
</dbReference>
<dbReference type="EMBL" id="JBBPBN010000002">
    <property type="protein sequence ID" value="KAK9044713.1"/>
    <property type="molecule type" value="Genomic_DNA"/>
</dbReference>
<feature type="compositionally biased region" description="Polar residues" evidence="1">
    <location>
        <begin position="1"/>
        <end position="10"/>
    </location>
</feature>
<evidence type="ECO:0000313" key="4">
    <source>
        <dbReference type="Proteomes" id="UP001396334"/>
    </source>
</evidence>
<proteinExistence type="predicted"/>
<organism evidence="3 4">
    <name type="scientific">Hibiscus sabdariffa</name>
    <name type="common">roselle</name>
    <dbReference type="NCBI Taxonomy" id="183260"/>
    <lineage>
        <taxon>Eukaryota</taxon>
        <taxon>Viridiplantae</taxon>
        <taxon>Streptophyta</taxon>
        <taxon>Embryophyta</taxon>
        <taxon>Tracheophyta</taxon>
        <taxon>Spermatophyta</taxon>
        <taxon>Magnoliopsida</taxon>
        <taxon>eudicotyledons</taxon>
        <taxon>Gunneridae</taxon>
        <taxon>Pentapetalae</taxon>
        <taxon>rosids</taxon>
        <taxon>malvids</taxon>
        <taxon>Malvales</taxon>
        <taxon>Malvaceae</taxon>
        <taxon>Malvoideae</taxon>
        <taxon>Hibiscus</taxon>
    </lineage>
</organism>
<dbReference type="PANTHER" id="PTHR14324:SF3">
    <property type="entry name" value="CONDENSIN-2 COMPLEX SUBUNIT H2"/>
    <property type="match status" value="1"/>
</dbReference>
<keyword evidence="4" id="KW-1185">Reference proteome</keyword>
<feature type="domain" description="Condensin-2 complex subunit H2 C-terminal" evidence="2">
    <location>
        <begin position="73"/>
        <end position="123"/>
    </location>
</feature>
<evidence type="ECO:0000313" key="3">
    <source>
        <dbReference type="EMBL" id="KAK9044713.1"/>
    </source>
</evidence>
<evidence type="ECO:0000256" key="1">
    <source>
        <dbReference type="SAM" id="MobiDB-lite"/>
    </source>
</evidence>
<dbReference type="Pfam" id="PF16858">
    <property type="entry name" value="CNDH2_C"/>
    <property type="match status" value="1"/>
</dbReference>
<comment type="caution">
    <text evidence="3">The sequence shown here is derived from an EMBL/GenBank/DDBJ whole genome shotgun (WGS) entry which is preliminary data.</text>
</comment>
<dbReference type="InterPro" id="IPR031739">
    <property type="entry name" value="Ncaph2"/>
</dbReference>
<name>A0ABR2U4Q7_9ROSI</name>
<feature type="region of interest" description="Disordered" evidence="1">
    <location>
        <begin position="1"/>
        <end position="42"/>
    </location>
</feature>
<sequence>MLWSWQQGQPNGDNEDNDYNDENVDFGGPRFGIPEKMPMDDDLPFTNEKYGDGDVEFGKNEMFNNEDSCSQASLEDLCRSHLDALLASMVENDKQIDLVARISSWKQKIKHNLKEWVNKVSFDSIS</sequence>
<dbReference type="InterPro" id="IPR031737">
    <property type="entry name" value="CNDH2_C"/>
</dbReference>